<reference evidence="2 3" key="1">
    <citation type="submission" date="2022-11" db="UniProtKB">
        <authorList>
            <consortium name="WormBaseParasite"/>
        </authorList>
    </citation>
    <scope>IDENTIFICATION</scope>
</reference>
<dbReference type="WBParaSite" id="PgR010_g021_t02">
    <property type="protein sequence ID" value="PgR010_g021_t02"/>
    <property type="gene ID" value="PgR010_g021"/>
</dbReference>
<evidence type="ECO:0000313" key="2">
    <source>
        <dbReference type="WBParaSite" id="PgR010_g021_t01"/>
    </source>
</evidence>
<accession>A0A915AKJ8</accession>
<evidence type="ECO:0000313" key="1">
    <source>
        <dbReference type="Proteomes" id="UP000887569"/>
    </source>
</evidence>
<dbReference type="AlphaFoldDB" id="A0A915AKJ8"/>
<dbReference type="WBParaSite" id="PgR010_g021_t01">
    <property type="protein sequence ID" value="PgR010_g021_t01"/>
    <property type="gene ID" value="PgR010_g021"/>
</dbReference>
<evidence type="ECO:0000313" key="3">
    <source>
        <dbReference type="WBParaSite" id="PgR010_g021_t02"/>
    </source>
</evidence>
<sequence length="87" mass="10040">SDKCANHGVHDDYYLCCEHFYDYDGRLLDDNPPHRGRPSSPIRSLTNGFCKLIAQKAFIFIRNLIYAVLMESSDYERDSIHSTISII</sequence>
<dbReference type="Proteomes" id="UP000887569">
    <property type="component" value="Unplaced"/>
</dbReference>
<protein>
    <submittedName>
        <fullName evidence="2 3">Uncharacterized protein</fullName>
    </submittedName>
</protein>
<name>A0A915AKJ8_PARUN</name>
<keyword evidence="1" id="KW-1185">Reference proteome</keyword>
<organism evidence="1 3">
    <name type="scientific">Parascaris univalens</name>
    <name type="common">Nematode worm</name>
    <dbReference type="NCBI Taxonomy" id="6257"/>
    <lineage>
        <taxon>Eukaryota</taxon>
        <taxon>Metazoa</taxon>
        <taxon>Ecdysozoa</taxon>
        <taxon>Nematoda</taxon>
        <taxon>Chromadorea</taxon>
        <taxon>Rhabditida</taxon>
        <taxon>Spirurina</taxon>
        <taxon>Ascaridomorpha</taxon>
        <taxon>Ascaridoidea</taxon>
        <taxon>Ascarididae</taxon>
        <taxon>Parascaris</taxon>
    </lineage>
</organism>
<proteinExistence type="predicted"/>